<dbReference type="InterPro" id="IPR036250">
    <property type="entry name" value="AcylCo_DH-like_C"/>
</dbReference>
<keyword evidence="4" id="KW-0274">FAD</keyword>
<dbReference type="InterPro" id="IPR013786">
    <property type="entry name" value="AcylCoA_DH/ox_N"/>
</dbReference>
<feature type="domain" description="Acyl-CoA dehydrogenase/oxidase N-terminal" evidence="7">
    <location>
        <begin position="16"/>
        <end position="124"/>
    </location>
</feature>
<evidence type="ECO:0000256" key="3">
    <source>
        <dbReference type="ARBA" id="ARBA00022630"/>
    </source>
</evidence>
<proteinExistence type="inferred from homology"/>
<dbReference type="InterPro" id="IPR009075">
    <property type="entry name" value="AcylCo_DH/oxidase_C"/>
</dbReference>
<sequence>MTGDLALSSLDPGDLAELRNTVRAAVSESGYPAGARALEFQGENPGLDPDLWRLLSEDIGIAGVGLPESCGGLGGLAEILAVAEELGATLAPVPFLTSTVLAGQILAACGDAGRPYLERIAAGEIAAAAITDVFGRVGDVACTADDSGVSGVVRFVAYGASSAFHVVSAITAEGTDIFVVEAADSSARSLASLDFTRPSATVSFAASPGVRLTFGGAGATALGHGLDIALLATAADQLGGAQRCFDMTLEYIKFRRQFNREIGSFQAIKHRMADALMLVEMARSGLERVTWKPSEQFSVDAAVNKAWCSDAYNAVVAETVQLHGGVGFTWEHDAHLYFRRARFDAAFLGDAAFHRGRIAALLDW</sequence>
<accession>A0A6J7LXX0</accession>
<keyword evidence="5" id="KW-0560">Oxidoreductase</keyword>
<evidence type="ECO:0000256" key="2">
    <source>
        <dbReference type="ARBA" id="ARBA00009347"/>
    </source>
</evidence>
<dbReference type="InterPro" id="IPR009100">
    <property type="entry name" value="AcylCoA_DH/oxidase_NM_dom_sf"/>
</dbReference>
<reference evidence="8" key="1">
    <citation type="submission" date="2020-05" db="EMBL/GenBank/DDBJ databases">
        <authorList>
            <person name="Chiriac C."/>
            <person name="Salcher M."/>
            <person name="Ghai R."/>
            <person name="Kavagutti S V."/>
        </authorList>
    </citation>
    <scope>NUCLEOTIDE SEQUENCE</scope>
</reference>
<protein>
    <submittedName>
        <fullName evidence="8">Unannotated protein</fullName>
    </submittedName>
</protein>
<comment type="similarity">
    <text evidence="2">Belongs to the acyl-CoA dehydrogenase family.</text>
</comment>
<organism evidence="8">
    <name type="scientific">freshwater metagenome</name>
    <dbReference type="NCBI Taxonomy" id="449393"/>
    <lineage>
        <taxon>unclassified sequences</taxon>
        <taxon>metagenomes</taxon>
        <taxon>ecological metagenomes</taxon>
    </lineage>
</organism>
<dbReference type="Gene3D" id="1.20.140.10">
    <property type="entry name" value="Butyryl-CoA Dehydrogenase, subunit A, domain 3"/>
    <property type="match status" value="1"/>
</dbReference>
<evidence type="ECO:0000313" key="8">
    <source>
        <dbReference type="EMBL" id="CAB4972295.1"/>
    </source>
</evidence>
<dbReference type="Gene3D" id="1.10.540.10">
    <property type="entry name" value="Acyl-CoA dehydrogenase/oxidase, N-terminal domain"/>
    <property type="match status" value="1"/>
</dbReference>
<comment type="cofactor">
    <cofactor evidence="1">
        <name>FAD</name>
        <dbReference type="ChEBI" id="CHEBI:57692"/>
    </cofactor>
</comment>
<dbReference type="PANTHER" id="PTHR43884:SF20">
    <property type="entry name" value="ACYL-COA DEHYDROGENASE FADE28"/>
    <property type="match status" value="1"/>
</dbReference>
<name>A0A6J7LXX0_9ZZZZ</name>
<evidence type="ECO:0000259" key="6">
    <source>
        <dbReference type="Pfam" id="PF00441"/>
    </source>
</evidence>
<evidence type="ECO:0000256" key="5">
    <source>
        <dbReference type="ARBA" id="ARBA00023002"/>
    </source>
</evidence>
<evidence type="ECO:0000256" key="4">
    <source>
        <dbReference type="ARBA" id="ARBA00022827"/>
    </source>
</evidence>
<dbReference type="Pfam" id="PF00441">
    <property type="entry name" value="Acyl-CoA_dh_1"/>
    <property type="match status" value="1"/>
</dbReference>
<evidence type="ECO:0000256" key="1">
    <source>
        <dbReference type="ARBA" id="ARBA00001974"/>
    </source>
</evidence>
<evidence type="ECO:0000259" key="7">
    <source>
        <dbReference type="Pfam" id="PF02771"/>
    </source>
</evidence>
<gene>
    <name evidence="8" type="ORF">UFOPK3772_03480</name>
</gene>
<dbReference type="AlphaFoldDB" id="A0A6J7LXX0"/>
<dbReference type="Pfam" id="PF02771">
    <property type="entry name" value="Acyl-CoA_dh_N"/>
    <property type="match status" value="1"/>
</dbReference>
<dbReference type="PANTHER" id="PTHR43884">
    <property type="entry name" value="ACYL-COA DEHYDROGENASE"/>
    <property type="match status" value="1"/>
</dbReference>
<keyword evidence="3" id="KW-0285">Flavoprotein</keyword>
<dbReference type="SUPFAM" id="SSF56645">
    <property type="entry name" value="Acyl-CoA dehydrogenase NM domain-like"/>
    <property type="match status" value="1"/>
</dbReference>
<dbReference type="GO" id="GO:0050660">
    <property type="term" value="F:flavin adenine dinucleotide binding"/>
    <property type="evidence" value="ECO:0007669"/>
    <property type="project" value="InterPro"/>
</dbReference>
<dbReference type="EMBL" id="CAFBNE010000213">
    <property type="protein sequence ID" value="CAB4972295.1"/>
    <property type="molecule type" value="Genomic_DNA"/>
</dbReference>
<dbReference type="InterPro" id="IPR037069">
    <property type="entry name" value="AcylCoA_DH/ox_N_sf"/>
</dbReference>
<dbReference type="GO" id="GO:0003995">
    <property type="term" value="F:acyl-CoA dehydrogenase activity"/>
    <property type="evidence" value="ECO:0007669"/>
    <property type="project" value="TreeGrafter"/>
</dbReference>
<feature type="domain" description="Acyl-CoA dehydrogenase/oxidase C-terminal" evidence="6">
    <location>
        <begin position="217"/>
        <end position="360"/>
    </location>
</feature>
<dbReference type="SUPFAM" id="SSF47203">
    <property type="entry name" value="Acyl-CoA dehydrogenase C-terminal domain-like"/>
    <property type="match status" value="1"/>
</dbReference>